<dbReference type="AlphaFoldDB" id="A0A8J5V2L1"/>
<keyword evidence="3" id="KW-0808">Transferase</keyword>
<dbReference type="Pfam" id="PF03987">
    <property type="entry name" value="Autophagy_act_C"/>
    <property type="match status" value="1"/>
</dbReference>
<dbReference type="InterPro" id="IPR007135">
    <property type="entry name" value="Atg3/Atg10"/>
</dbReference>
<dbReference type="OrthoDB" id="4089664at2759"/>
<keyword evidence="4" id="KW-0833">Ubl conjugation pathway</keyword>
<evidence type="ECO:0000256" key="5">
    <source>
        <dbReference type="ARBA" id="ARBA00023006"/>
    </source>
</evidence>
<reference evidence="7" key="2">
    <citation type="submission" date="2021-02" db="EMBL/GenBank/DDBJ databases">
        <authorList>
            <person name="Kimball J.A."/>
            <person name="Haas M.W."/>
            <person name="Macchietto M."/>
            <person name="Kono T."/>
            <person name="Duquette J."/>
            <person name="Shao M."/>
        </authorList>
    </citation>
    <scope>NUCLEOTIDE SEQUENCE</scope>
    <source>
        <tissue evidence="7">Fresh leaf tissue</tissue>
    </source>
</reference>
<dbReference type="PANTHER" id="PTHR14957">
    <property type="entry name" value="UBIQUITIN-LIKE-CONJUGATING ENZYME ATG10"/>
    <property type="match status" value="1"/>
</dbReference>
<gene>
    <name evidence="7" type="ORF">GUJ93_ZPchr0009g97</name>
</gene>
<dbReference type="Proteomes" id="UP000729402">
    <property type="component" value="Unassembled WGS sequence"/>
</dbReference>
<protein>
    <recommendedName>
        <fullName evidence="2">Ubiquitin-like-conjugating enzyme ATG10</fullName>
    </recommendedName>
    <alternativeName>
        <fullName evidence="6">Autophagy-related protein 10</fullName>
    </alternativeName>
</protein>
<comment type="caution">
    <text evidence="7">The sequence shown here is derived from an EMBL/GenBank/DDBJ whole genome shotgun (WGS) entry which is preliminary data.</text>
</comment>
<dbReference type="GO" id="GO:0000422">
    <property type="term" value="P:autophagy of mitochondrion"/>
    <property type="evidence" value="ECO:0007669"/>
    <property type="project" value="TreeGrafter"/>
</dbReference>
<proteinExistence type="inferred from homology"/>
<evidence type="ECO:0000256" key="2">
    <source>
        <dbReference type="ARBA" id="ARBA00021099"/>
    </source>
</evidence>
<dbReference type="PANTHER" id="PTHR14957:SF1">
    <property type="entry name" value="UBIQUITIN-LIKE-CONJUGATING ENZYME ATG10"/>
    <property type="match status" value="1"/>
</dbReference>
<evidence type="ECO:0000313" key="7">
    <source>
        <dbReference type="EMBL" id="KAG8048765.1"/>
    </source>
</evidence>
<name>A0A8J5V2L1_ZIZPA</name>
<dbReference type="EMBL" id="JAAALK010000289">
    <property type="protein sequence ID" value="KAG8048765.1"/>
    <property type="molecule type" value="Genomic_DNA"/>
</dbReference>
<organism evidence="7 8">
    <name type="scientific">Zizania palustris</name>
    <name type="common">Northern wild rice</name>
    <dbReference type="NCBI Taxonomy" id="103762"/>
    <lineage>
        <taxon>Eukaryota</taxon>
        <taxon>Viridiplantae</taxon>
        <taxon>Streptophyta</taxon>
        <taxon>Embryophyta</taxon>
        <taxon>Tracheophyta</taxon>
        <taxon>Spermatophyta</taxon>
        <taxon>Magnoliopsida</taxon>
        <taxon>Liliopsida</taxon>
        <taxon>Poales</taxon>
        <taxon>Poaceae</taxon>
        <taxon>BOP clade</taxon>
        <taxon>Oryzoideae</taxon>
        <taxon>Oryzeae</taxon>
        <taxon>Zizaniinae</taxon>
        <taxon>Zizania</taxon>
    </lineage>
</organism>
<keyword evidence="8" id="KW-1185">Reference proteome</keyword>
<evidence type="ECO:0000256" key="1">
    <source>
        <dbReference type="ARBA" id="ARBA00005696"/>
    </source>
</evidence>
<sequence length="340" mass="38440">MVTSIRFDRYSAERGNNYYHVGTTMVEAPLLQPPAVPGLCPDPHQLSQSHLACSRRCYRPSQENLIGKLLQIWTIKINFQCVLLPFGVRAFAMGGSSVRDGTLSLGDFIASAKVLIEKWKEIDIDDSLPDWQWKHCCMMGVPSKEEGYLVLEGVYNNYGRSQEQIEDSNNSNDTDIVRDDTWVQSSTENVHVYNYHVVYSFSYKVPVLYFQGHQAGGQLLTLDEIKEDLPSHSLKILGESKWTFITQDEHPHFSRPWFTLHPCGTSDCMKLLLEGTANNDQQVQYLSAWLSVFLGRIMQSEYPEFSGNEDGLLLEATMKETNISSGGEIEETEGCLSCKS</sequence>
<evidence type="ECO:0000256" key="6">
    <source>
        <dbReference type="ARBA" id="ARBA00029833"/>
    </source>
</evidence>
<evidence type="ECO:0000256" key="4">
    <source>
        <dbReference type="ARBA" id="ARBA00022786"/>
    </source>
</evidence>
<dbReference type="GO" id="GO:0005829">
    <property type="term" value="C:cytosol"/>
    <property type="evidence" value="ECO:0007669"/>
    <property type="project" value="TreeGrafter"/>
</dbReference>
<dbReference type="GO" id="GO:0061651">
    <property type="term" value="F:Atg12 conjugating enzyme activity"/>
    <property type="evidence" value="ECO:0007669"/>
    <property type="project" value="TreeGrafter"/>
</dbReference>
<evidence type="ECO:0000313" key="8">
    <source>
        <dbReference type="Proteomes" id="UP000729402"/>
    </source>
</evidence>
<accession>A0A8J5V2L1</accession>
<keyword evidence="5" id="KW-0072">Autophagy</keyword>
<dbReference type="GO" id="GO:0032446">
    <property type="term" value="P:protein modification by small protein conjugation"/>
    <property type="evidence" value="ECO:0007669"/>
    <property type="project" value="TreeGrafter"/>
</dbReference>
<comment type="similarity">
    <text evidence="1">Belongs to the ATG10 family.</text>
</comment>
<reference evidence="7" key="1">
    <citation type="journal article" date="2021" name="bioRxiv">
        <title>Whole Genome Assembly and Annotation of Northern Wild Rice, Zizania palustris L., Supports a Whole Genome Duplication in the Zizania Genus.</title>
        <authorList>
            <person name="Haas M."/>
            <person name="Kono T."/>
            <person name="Macchietto M."/>
            <person name="Millas R."/>
            <person name="McGilp L."/>
            <person name="Shao M."/>
            <person name="Duquette J."/>
            <person name="Hirsch C.N."/>
            <person name="Kimball J."/>
        </authorList>
    </citation>
    <scope>NUCLEOTIDE SEQUENCE</scope>
    <source>
        <tissue evidence="7">Fresh leaf tissue</tissue>
    </source>
</reference>
<evidence type="ECO:0000256" key="3">
    <source>
        <dbReference type="ARBA" id="ARBA00022679"/>
    </source>
</evidence>
<dbReference type="GO" id="GO:0000045">
    <property type="term" value="P:autophagosome assembly"/>
    <property type="evidence" value="ECO:0007669"/>
    <property type="project" value="TreeGrafter"/>
</dbReference>